<dbReference type="PROSITE" id="PS50846">
    <property type="entry name" value="HMA_2"/>
    <property type="match status" value="1"/>
</dbReference>
<dbReference type="Gene3D" id="2.40.420.20">
    <property type="match status" value="1"/>
</dbReference>
<evidence type="ECO:0000256" key="3">
    <source>
        <dbReference type="SAM" id="Phobius"/>
    </source>
</evidence>
<reference evidence="5 6" key="1">
    <citation type="submission" date="2019-03" db="EMBL/GenBank/DDBJ databases">
        <title>San Antonio Military Medical Center submission to MRSN (WRAIR), pending publication.</title>
        <authorList>
            <person name="Blyth D.M."/>
            <person name="Mccarthy S.L."/>
            <person name="Schall S.E."/>
            <person name="Stam J.A."/>
            <person name="Ong A.C."/>
            <person name="Mcgann P.T."/>
        </authorList>
    </citation>
    <scope>NUCLEOTIDE SEQUENCE [LARGE SCALE GENOMIC DNA]</scope>
    <source>
        <strain evidence="5 6">MRSN571793</strain>
    </source>
</reference>
<dbReference type="CDD" id="cd00371">
    <property type="entry name" value="HMA"/>
    <property type="match status" value="1"/>
</dbReference>
<dbReference type="InterPro" id="IPR058790">
    <property type="entry name" value="BSH_CusB"/>
</dbReference>
<dbReference type="NCBIfam" id="TIGR01730">
    <property type="entry name" value="RND_mfp"/>
    <property type="match status" value="1"/>
</dbReference>
<comment type="caution">
    <text evidence="5">The sequence shown here is derived from an EMBL/GenBank/DDBJ whole genome shotgun (WGS) entry which is preliminary data.</text>
</comment>
<dbReference type="AlphaFoldDB" id="A0A4Y8L7I2"/>
<dbReference type="GO" id="GO:0016020">
    <property type="term" value="C:membrane"/>
    <property type="evidence" value="ECO:0007669"/>
    <property type="project" value="InterPro"/>
</dbReference>
<dbReference type="InterPro" id="IPR006143">
    <property type="entry name" value="RND_pump_MFP"/>
</dbReference>
<name>A0A4Y8L7I2_9BACT</name>
<dbReference type="Pfam" id="PF25954">
    <property type="entry name" value="Beta-barrel_RND_2"/>
    <property type="match status" value="1"/>
</dbReference>
<feature type="transmembrane region" description="Helical" evidence="3">
    <location>
        <begin position="14"/>
        <end position="32"/>
    </location>
</feature>
<dbReference type="InterPro" id="IPR058792">
    <property type="entry name" value="Beta-barrel_RND_2"/>
</dbReference>
<keyword evidence="2" id="KW-0813">Transport</keyword>
<dbReference type="SUPFAM" id="SSF55008">
    <property type="entry name" value="HMA, heavy metal-associated domain"/>
    <property type="match status" value="1"/>
</dbReference>
<keyword evidence="6" id="KW-1185">Reference proteome</keyword>
<dbReference type="PANTHER" id="PTHR30097:SF15">
    <property type="entry name" value="CATION EFFLUX SYSTEM PROTEIN CUSB"/>
    <property type="match status" value="1"/>
</dbReference>
<dbReference type="GO" id="GO:0030288">
    <property type="term" value="C:outer membrane-bounded periplasmic space"/>
    <property type="evidence" value="ECO:0007669"/>
    <property type="project" value="TreeGrafter"/>
</dbReference>
<dbReference type="Pfam" id="PF25919">
    <property type="entry name" value="BSH_CusB"/>
    <property type="match status" value="1"/>
</dbReference>
<dbReference type="InterPro" id="IPR045800">
    <property type="entry name" value="HMBD"/>
</dbReference>
<evidence type="ECO:0000313" key="6">
    <source>
        <dbReference type="Proteomes" id="UP000297861"/>
    </source>
</evidence>
<dbReference type="EMBL" id="SOML01000005">
    <property type="protein sequence ID" value="TFD96456.1"/>
    <property type="molecule type" value="Genomic_DNA"/>
</dbReference>
<dbReference type="GO" id="GO:0022857">
    <property type="term" value="F:transmembrane transporter activity"/>
    <property type="evidence" value="ECO:0007669"/>
    <property type="project" value="InterPro"/>
</dbReference>
<dbReference type="InterPro" id="IPR051909">
    <property type="entry name" value="MFP_Cation_Efflux"/>
</dbReference>
<dbReference type="Gene3D" id="2.40.30.170">
    <property type="match status" value="1"/>
</dbReference>
<dbReference type="Pfam" id="PF00403">
    <property type="entry name" value="HMA"/>
    <property type="match status" value="1"/>
</dbReference>
<feature type="domain" description="HMA" evidence="4">
    <location>
        <begin position="471"/>
        <end position="537"/>
    </location>
</feature>
<dbReference type="SUPFAM" id="SSF111369">
    <property type="entry name" value="HlyD-like secretion proteins"/>
    <property type="match status" value="1"/>
</dbReference>
<dbReference type="Proteomes" id="UP000297861">
    <property type="component" value="Unassembled WGS sequence"/>
</dbReference>
<dbReference type="Pfam" id="PF19335">
    <property type="entry name" value="HMBD"/>
    <property type="match status" value="1"/>
</dbReference>
<proteinExistence type="inferred from homology"/>
<dbReference type="GO" id="GO:0060003">
    <property type="term" value="P:copper ion export"/>
    <property type="evidence" value="ECO:0007669"/>
    <property type="project" value="TreeGrafter"/>
</dbReference>
<dbReference type="FunFam" id="2.40.30.170:FF:000010">
    <property type="entry name" value="Efflux RND transporter periplasmic adaptor subunit"/>
    <property type="match status" value="1"/>
</dbReference>
<evidence type="ECO:0000313" key="5">
    <source>
        <dbReference type="EMBL" id="TFD96456.1"/>
    </source>
</evidence>
<dbReference type="PANTHER" id="PTHR30097">
    <property type="entry name" value="CATION EFFLUX SYSTEM PROTEIN CUSB"/>
    <property type="match status" value="1"/>
</dbReference>
<dbReference type="Gene3D" id="6.10.140.730">
    <property type="match status" value="1"/>
</dbReference>
<keyword evidence="3" id="KW-1133">Transmembrane helix</keyword>
<dbReference type="InterPro" id="IPR006121">
    <property type="entry name" value="HMA_dom"/>
</dbReference>
<dbReference type="Gene3D" id="3.30.70.100">
    <property type="match status" value="1"/>
</dbReference>
<accession>A0A4Y8L7I2</accession>
<dbReference type="Pfam" id="PF25869">
    <property type="entry name" value="3HB_CusB"/>
    <property type="match status" value="1"/>
</dbReference>
<dbReference type="InterPro" id="IPR058791">
    <property type="entry name" value="3HB_CusB"/>
</dbReference>
<protein>
    <submittedName>
        <fullName evidence="5">Efflux RND transporter periplasmic adaptor subunit</fullName>
    </submittedName>
</protein>
<evidence type="ECO:0000256" key="2">
    <source>
        <dbReference type="ARBA" id="ARBA00022448"/>
    </source>
</evidence>
<evidence type="ECO:0000259" key="4">
    <source>
        <dbReference type="PROSITE" id="PS50846"/>
    </source>
</evidence>
<gene>
    <name evidence="5" type="ORF">E2605_09835</name>
</gene>
<keyword evidence="3" id="KW-0812">Transmembrane</keyword>
<dbReference type="STRING" id="1121485.GCA_000426485_01928"/>
<keyword evidence="3" id="KW-0472">Membrane</keyword>
<dbReference type="OrthoDB" id="9806939at2"/>
<dbReference type="RefSeq" id="WP_134436326.1">
    <property type="nucleotide sequence ID" value="NZ_SOML01000005.1"/>
</dbReference>
<dbReference type="InterPro" id="IPR036163">
    <property type="entry name" value="HMA_dom_sf"/>
</dbReference>
<dbReference type="GO" id="GO:0015679">
    <property type="term" value="P:plasma membrane copper ion transport"/>
    <property type="evidence" value="ECO:0007669"/>
    <property type="project" value="TreeGrafter"/>
</dbReference>
<evidence type="ECO:0000256" key="1">
    <source>
        <dbReference type="ARBA" id="ARBA00009477"/>
    </source>
</evidence>
<dbReference type="GO" id="GO:0046914">
    <property type="term" value="F:transition metal ion binding"/>
    <property type="evidence" value="ECO:0007669"/>
    <property type="project" value="TreeGrafter"/>
</dbReference>
<sequence length="556" mass="60860">MDTNKIKEVFRNNYIRYGLILLVGILLGWLIFSGGSEDMQAADHSEHSHEATTAENGKQIWTCAMHPQIKMDKPGKCPICGMDLIPLKTTGSGGTAVDPDAIQMSKEAVALANIQTTVVSKQNPVKEVRLYGTVQADERLSQSQTSHVNGRIEKLFVNFTGESVHQGQTIATIYSPELLSAQQELLEAAKMQSVQPVLLQAAREKLRLWKLTDDQISRIEHSGNVSPYVDIKATTSGVVVGKKVSQGDYVNQGNVLFDVANFSRVWVMFDAYESDLPFLKVGDKLEYTLQALPGKTLSGNIAFINPILDPVTRTVKVRIETANPGMQLKPEMYANAVIKSPLKQYNNQIVIPKSAVLWTGKRSIVYVKQPGTETPAFMLRQIELGPSLGDSYVVVAGINDGDEIVTNGVFSIDASAQLEGKRSMMNEESSRPVTGHEGHNMNAGGMKMDEHAHHEMSSMSGGMSSKASEKSTHTMILVQGKCEICKDRIEKAAKSVKGVSSANWDQKTKQLHLNFDPAQTSVDAISKAVAKAGHDTDKYKADNATYNALPSCCKYR</sequence>
<organism evidence="5 6">
    <name type="scientific">Dysgonomonas capnocytophagoides</name>
    <dbReference type="NCBI Taxonomy" id="45254"/>
    <lineage>
        <taxon>Bacteria</taxon>
        <taxon>Pseudomonadati</taxon>
        <taxon>Bacteroidota</taxon>
        <taxon>Bacteroidia</taxon>
        <taxon>Bacteroidales</taxon>
        <taxon>Dysgonomonadaceae</taxon>
        <taxon>Dysgonomonas</taxon>
    </lineage>
</organism>
<comment type="similarity">
    <text evidence="1">Belongs to the membrane fusion protein (MFP) (TC 8.A.1) family.</text>
</comment>